<proteinExistence type="predicted"/>
<evidence type="ECO:0000313" key="2">
    <source>
        <dbReference type="Proteomes" id="UP000827092"/>
    </source>
</evidence>
<dbReference type="EMBL" id="JAFNEN010000028">
    <property type="protein sequence ID" value="KAG8199331.1"/>
    <property type="molecule type" value="Genomic_DNA"/>
</dbReference>
<keyword evidence="2" id="KW-1185">Reference proteome</keyword>
<protein>
    <submittedName>
        <fullName evidence="1">Uncharacterized protein</fullName>
    </submittedName>
</protein>
<gene>
    <name evidence="1" type="ORF">JTE90_011797</name>
</gene>
<organism evidence="1 2">
    <name type="scientific">Oedothorax gibbosus</name>
    <dbReference type="NCBI Taxonomy" id="931172"/>
    <lineage>
        <taxon>Eukaryota</taxon>
        <taxon>Metazoa</taxon>
        <taxon>Ecdysozoa</taxon>
        <taxon>Arthropoda</taxon>
        <taxon>Chelicerata</taxon>
        <taxon>Arachnida</taxon>
        <taxon>Araneae</taxon>
        <taxon>Araneomorphae</taxon>
        <taxon>Entelegynae</taxon>
        <taxon>Araneoidea</taxon>
        <taxon>Linyphiidae</taxon>
        <taxon>Erigoninae</taxon>
        <taxon>Oedothorax</taxon>
    </lineage>
</organism>
<reference evidence="1 2" key="1">
    <citation type="journal article" date="2022" name="Nat. Ecol. Evol.">
        <title>A masculinizing supergene underlies an exaggerated male reproductive morph in a spider.</title>
        <authorList>
            <person name="Hendrickx F."/>
            <person name="De Corte Z."/>
            <person name="Sonet G."/>
            <person name="Van Belleghem S.M."/>
            <person name="Kostlbacher S."/>
            <person name="Vangestel C."/>
        </authorList>
    </citation>
    <scope>NUCLEOTIDE SEQUENCE [LARGE SCALE GENOMIC DNA]</scope>
    <source>
        <strain evidence="1">W744_W776</strain>
    </source>
</reference>
<dbReference type="AlphaFoldDB" id="A0AAV6VV44"/>
<evidence type="ECO:0000313" key="1">
    <source>
        <dbReference type="EMBL" id="KAG8199331.1"/>
    </source>
</evidence>
<comment type="caution">
    <text evidence="1">The sequence shown here is derived from an EMBL/GenBank/DDBJ whole genome shotgun (WGS) entry which is preliminary data.</text>
</comment>
<sequence>MTWAVIALIHHFPQHKIELFPPPSKLIKPSRTFQFHTSPQHSNPTSGLEMNTPARHCQKLSWVVSELISDAFESFW</sequence>
<name>A0AAV6VV44_9ARAC</name>
<dbReference type="Proteomes" id="UP000827092">
    <property type="component" value="Unassembled WGS sequence"/>
</dbReference>
<accession>A0AAV6VV44</accession>